<keyword evidence="9 10" id="KW-0998">Cell outer membrane</keyword>
<evidence type="ECO:0000256" key="7">
    <source>
        <dbReference type="ARBA" id="ARBA00023114"/>
    </source>
</evidence>
<dbReference type="GO" id="GO:0009279">
    <property type="term" value="C:cell outer membrane"/>
    <property type="evidence" value="ECO:0007669"/>
    <property type="project" value="UniProtKB-SubCell"/>
</dbReference>
<dbReference type="Pfam" id="PF02530">
    <property type="entry name" value="Porin_2"/>
    <property type="match status" value="1"/>
</dbReference>
<keyword evidence="8 10" id="KW-0472">Membrane</keyword>
<comment type="function">
    <text evidence="10">Forms passive diffusion pores that allow small molecular weight hydrophilic materials across the outer membrane.</text>
</comment>
<comment type="subcellular location">
    <subcellularLocation>
        <location evidence="10">Cell outer membrane</location>
        <topology evidence="10">Multi-pass membrane protein</topology>
    </subcellularLocation>
</comment>
<dbReference type="GO" id="GO:0015288">
    <property type="term" value="F:porin activity"/>
    <property type="evidence" value="ECO:0007669"/>
    <property type="project" value="UniProtKB-KW"/>
</dbReference>
<organism evidence="11 12">
    <name type="scientific">Lichenifustis flavocetrariae</name>
    <dbReference type="NCBI Taxonomy" id="2949735"/>
    <lineage>
        <taxon>Bacteria</taxon>
        <taxon>Pseudomonadati</taxon>
        <taxon>Pseudomonadota</taxon>
        <taxon>Alphaproteobacteria</taxon>
        <taxon>Hyphomicrobiales</taxon>
        <taxon>Lichenihabitantaceae</taxon>
        <taxon>Lichenifustis</taxon>
    </lineage>
</organism>
<dbReference type="RefSeq" id="WP_282586788.1">
    <property type="nucleotide sequence ID" value="NZ_JAMOIM010000015.1"/>
</dbReference>
<sequence length="71" mass="7510">MRRRILVAAICLSAGAAVAKDPPRPQREDAPRKSDAACAYLGEGYVKMPGTDTCVKMGGSVRAEGQAVFSR</sequence>
<keyword evidence="7 10" id="KW-0626">Porin</keyword>
<keyword evidence="12" id="KW-1185">Reference proteome</keyword>
<evidence type="ECO:0000256" key="8">
    <source>
        <dbReference type="ARBA" id="ARBA00023136"/>
    </source>
</evidence>
<dbReference type="InterPro" id="IPR003684">
    <property type="entry name" value="Porin_alphabac"/>
</dbReference>
<evidence type="ECO:0000313" key="12">
    <source>
        <dbReference type="Proteomes" id="UP001165667"/>
    </source>
</evidence>
<dbReference type="Proteomes" id="UP001165667">
    <property type="component" value="Unassembled WGS sequence"/>
</dbReference>
<evidence type="ECO:0000256" key="2">
    <source>
        <dbReference type="ARBA" id="ARBA00022448"/>
    </source>
</evidence>
<comment type="similarity">
    <text evidence="1 10">Belongs to the alphaproteobacteria porin family.</text>
</comment>
<evidence type="ECO:0000256" key="3">
    <source>
        <dbReference type="ARBA" id="ARBA00022452"/>
    </source>
</evidence>
<dbReference type="GO" id="GO:0006811">
    <property type="term" value="P:monoatomic ion transport"/>
    <property type="evidence" value="ECO:0007669"/>
    <property type="project" value="UniProtKB-KW"/>
</dbReference>
<protein>
    <recommendedName>
        <fullName evidence="10">Porin</fullName>
    </recommendedName>
</protein>
<keyword evidence="3 10" id="KW-1134">Transmembrane beta strand</keyword>
<dbReference type="EMBL" id="JAMOIM010000015">
    <property type="protein sequence ID" value="MCW6510415.1"/>
    <property type="molecule type" value="Genomic_DNA"/>
</dbReference>
<keyword evidence="4 10" id="KW-0812">Transmembrane</keyword>
<keyword evidence="2 10" id="KW-0813">Transport</keyword>
<proteinExistence type="inferred from homology"/>
<evidence type="ECO:0000256" key="6">
    <source>
        <dbReference type="ARBA" id="ARBA00023065"/>
    </source>
</evidence>
<name>A0AA42CPI2_9HYPH</name>
<feature type="signal peptide" evidence="10">
    <location>
        <begin position="1"/>
        <end position="19"/>
    </location>
</feature>
<evidence type="ECO:0000313" key="11">
    <source>
        <dbReference type="EMBL" id="MCW6510415.1"/>
    </source>
</evidence>
<gene>
    <name evidence="11" type="ORF">M8523_20560</name>
</gene>
<evidence type="ECO:0000256" key="4">
    <source>
        <dbReference type="ARBA" id="ARBA00022692"/>
    </source>
</evidence>
<dbReference type="AlphaFoldDB" id="A0AA42CPI2"/>
<evidence type="ECO:0000256" key="9">
    <source>
        <dbReference type="ARBA" id="ARBA00023237"/>
    </source>
</evidence>
<evidence type="ECO:0000256" key="5">
    <source>
        <dbReference type="ARBA" id="ARBA00022729"/>
    </source>
</evidence>
<evidence type="ECO:0000256" key="10">
    <source>
        <dbReference type="RuleBase" id="RU364005"/>
    </source>
</evidence>
<keyword evidence="5 10" id="KW-0732">Signal</keyword>
<feature type="chain" id="PRO_5041485095" description="Porin" evidence="10">
    <location>
        <begin position="20"/>
        <end position="71"/>
    </location>
</feature>
<keyword evidence="6 10" id="KW-0406">Ion transport</keyword>
<comment type="domain">
    <text evidence="10">Consists of 16-stranded beta-barrel sheets, with large surface-exposed loops, that form a transmembrane pore at the center of each barrel. The pore is partially ocluded by a peptide loop that folds into the pore lumen.</text>
</comment>
<evidence type="ECO:0000256" key="1">
    <source>
        <dbReference type="ARBA" id="ARBA00009521"/>
    </source>
</evidence>
<comment type="caution">
    <text evidence="11">The sequence shown here is derived from an EMBL/GenBank/DDBJ whole genome shotgun (WGS) entry which is preliminary data.</text>
</comment>
<accession>A0AA42CPI2</accession>
<reference evidence="11" key="1">
    <citation type="submission" date="2022-05" db="EMBL/GenBank/DDBJ databases">
        <authorList>
            <person name="Pankratov T."/>
        </authorList>
    </citation>
    <scope>NUCLEOTIDE SEQUENCE</scope>
    <source>
        <strain evidence="11">BP6-180914</strain>
    </source>
</reference>
<dbReference type="GO" id="GO:0046930">
    <property type="term" value="C:pore complex"/>
    <property type="evidence" value="ECO:0007669"/>
    <property type="project" value="UniProtKB-KW"/>
</dbReference>